<keyword evidence="5 10" id="KW-0812">Transmembrane</keyword>
<evidence type="ECO:0000256" key="1">
    <source>
        <dbReference type="ARBA" id="ARBA00004651"/>
    </source>
</evidence>
<dbReference type="GO" id="GO:0051301">
    <property type="term" value="P:cell division"/>
    <property type="evidence" value="ECO:0007669"/>
    <property type="project" value="UniProtKB-KW"/>
</dbReference>
<evidence type="ECO:0000256" key="5">
    <source>
        <dbReference type="ARBA" id="ARBA00022692"/>
    </source>
</evidence>
<gene>
    <name evidence="12" type="primary">tolQ</name>
    <name evidence="12" type="ORF">ENS29_07220</name>
</gene>
<keyword evidence="6 10" id="KW-1133">Transmembrane helix</keyword>
<dbReference type="Pfam" id="PF01618">
    <property type="entry name" value="MotA_ExbB"/>
    <property type="match status" value="1"/>
</dbReference>
<evidence type="ECO:0000256" key="6">
    <source>
        <dbReference type="ARBA" id="ARBA00022989"/>
    </source>
</evidence>
<dbReference type="PANTHER" id="PTHR30625:SF3">
    <property type="entry name" value="TOL-PAL SYSTEM PROTEIN TOLQ"/>
    <property type="match status" value="1"/>
</dbReference>
<accession>A0A7C4RIE3</accession>
<comment type="subcellular location">
    <subcellularLocation>
        <location evidence="1">Cell membrane</location>
        <topology evidence="1">Multi-pass membrane protein</topology>
    </subcellularLocation>
    <subcellularLocation>
        <location evidence="9">Membrane</location>
        <topology evidence="9">Multi-pass membrane protein</topology>
    </subcellularLocation>
</comment>
<keyword evidence="9" id="KW-0813">Transport</keyword>
<evidence type="ECO:0000259" key="11">
    <source>
        <dbReference type="Pfam" id="PF01618"/>
    </source>
</evidence>
<evidence type="ECO:0000256" key="9">
    <source>
        <dbReference type="RuleBase" id="RU004057"/>
    </source>
</evidence>
<evidence type="ECO:0000313" key="12">
    <source>
        <dbReference type="EMBL" id="HGU32629.1"/>
    </source>
</evidence>
<dbReference type="AlphaFoldDB" id="A0A7C4RIE3"/>
<feature type="transmembrane region" description="Helical" evidence="10">
    <location>
        <begin position="137"/>
        <end position="158"/>
    </location>
</feature>
<comment type="caution">
    <text evidence="12">The sequence shown here is derived from an EMBL/GenBank/DDBJ whole genome shotgun (WGS) entry which is preliminary data.</text>
</comment>
<sequence length="237" mass="25760">MFSGELDLIHMISNSGPVVNAVLFLLLGFSIACWTIIIVKYRYIRKAFQESALFTDFFWKSRDLAEAYARAKQLQGSPIAQVFRIGYIELKKVSQSGAMMRSQGQEGVTPAGLDNVKRALRRAINTELTRMTQMIPFLATTGNTAPFIGLFGTVWGIMNSFHGIGLRGSATLAVVAPGISEALVATAAGLAAAIPAVIAYNYFNQKIKIIETELIGFSADFLNIIERDLISVKGSAS</sequence>
<dbReference type="GO" id="GO:0005886">
    <property type="term" value="C:plasma membrane"/>
    <property type="evidence" value="ECO:0007669"/>
    <property type="project" value="UniProtKB-SubCell"/>
</dbReference>
<dbReference type="EMBL" id="DSUH01000169">
    <property type="protein sequence ID" value="HGU32629.1"/>
    <property type="molecule type" value="Genomic_DNA"/>
</dbReference>
<proteinExistence type="inferred from homology"/>
<dbReference type="InterPro" id="IPR050790">
    <property type="entry name" value="ExbB/TolQ_transport"/>
</dbReference>
<keyword evidence="3" id="KW-0997">Cell inner membrane</keyword>
<feature type="domain" description="MotA/TolQ/ExbB proton channel" evidence="11">
    <location>
        <begin position="108"/>
        <end position="213"/>
    </location>
</feature>
<keyword evidence="4" id="KW-0132">Cell division</keyword>
<feature type="transmembrane region" description="Helical" evidence="10">
    <location>
        <begin position="178"/>
        <end position="203"/>
    </location>
</feature>
<keyword evidence="8" id="KW-0131">Cell cycle</keyword>
<keyword evidence="7 10" id="KW-0472">Membrane</keyword>
<evidence type="ECO:0000256" key="4">
    <source>
        <dbReference type="ARBA" id="ARBA00022618"/>
    </source>
</evidence>
<keyword evidence="9" id="KW-0653">Protein transport</keyword>
<protein>
    <submittedName>
        <fullName evidence="12">Protein TolQ</fullName>
    </submittedName>
</protein>
<dbReference type="PANTHER" id="PTHR30625">
    <property type="entry name" value="PROTEIN TOLQ"/>
    <property type="match status" value="1"/>
</dbReference>
<evidence type="ECO:0000256" key="8">
    <source>
        <dbReference type="ARBA" id="ARBA00023306"/>
    </source>
</evidence>
<name>A0A7C4RIE3_9BACT</name>
<evidence type="ECO:0000256" key="2">
    <source>
        <dbReference type="ARBA" id="ARBA00022475"/>
    </source>
</evidence>
<reference evidence="12" key="1">
    <citation type="journal article" date="2020" name="mSystems">
        <title>Genome- and Community-Level Interaction Insights into Carbon Utilization and Element Cycling Functions of Hydrothermarchaeota in Hydrothermal Sediment.</title>
        <authorList>
            <person name="Zhou Z."/>
            <person name="Liu Y."/>
            <person name="Xu W."/>
            <person name="Pan J."/>
            <person name="Luo Z.H."/>
            <person name="Li M."/>
        </authorList>
    </citation>
    <scope>NUCLEOTIDE SEQUENCE [LARGE SCALE GENOMIC DNA]</scope>
    <source>
        <strain evidence="12">SpSt-477</strain>
    </source>
</reference>
<evidence type="ECO:0000256" key="3">
    <source>
        <dbReference type="ARBA" id="ARBA00022519"/>
    </source>
</evidence>
<dbReference type="GO" id="GO:0043213">
    <property type="term" value="P:bacteriocin transport"/>
    <property type="evidence" value="ECO:0007669"/>
    <property type="project" value="InterPro"/>
</dbReference>
<evidence type="ECO:0000256" key="7">
    <source>
        <dbReference type="ARBA" id="ARBA00023136"/>
    </source>
</evidence>
<comment type="similarity">
    <text evidence="9">Belongs to the exbB/tolQ family.</text>
</comment>
<dbReference type="GO" id="GO:0017038">
    <property type="term" value="P:protein import"/>
    <property type="evidence" value="ECO:0007669"/>
    <property type="project" value="TreeGrafter"/>
</dbReference>
<evidence type="ECO:0000256" key="10">
    <source>
        <dbReference type="SAM" id="Phobius"/>
    </source>
</evidence>
<organism evidence="12">
    <name type="scientific">Desulfatirhabdium butyrativorans</name>
    <dbReference type="NCBI Taxonomy" id="340467"/>
    <lineage>
        <taxon>Bacteria</taxon>
        <taxon>Pseudomonadati</taxon>
        <taxon>Thermodesulfobacteriota</taxon>
        <taxon>Desulfobacteria</taxon>
        <taxon>Desulfobacterales</taxon>
        <taxon>Desulfatirhabdiaceae</taxon>
        <taxon>Desulfatirhabdium</taxon>
    </lineage>
</organism>
<dbReference type="InterPro" id="IPR014163">
    <property type="entry name" value="Tol-Pal_TolQ"/>
</dbReference>
<feature type="transmembrane region" description="Helical" evidence="10">
    <location>
        <begin position="20"/>
        <end position="39"/>
    </location>
</feature>
<dbReference type="NCBIfam" id="TIGR02796">
    <property type="entry name" value="tolQ"/>
    <property type="match status" value="1"/>
</dbReference>
<dbReference type="InterPro" id="IPR002898">
    <property type="entry name" value="MotA_ExbB_proton_chnl"/>
</dbReference>
<keyword evidence="2" id="KW-1003">Cell membrane</keyword>